<gene>
    <name evidence="1" type="ORF">SAMN04488055_2054</name>
</gene>
<dbReference type="EMBL" id="FSRA01000001">
    <property type="protein sequence ID" value="SIN91058.1"/>
    <property type="molecule type" value="Genomic_DNA"/>
</dbReference>
<dbReference type="InterPro" id="IPR008497">
    <property type="entry name" value="DUF779"/>
</dbReference>
<dbReference type="OrthoDB" id="3725739at2"/>
<organism evidence="1 2">
    <name type="scientific">Chitinophaga niabensis</name>
    <dbReference type="NCBI Taxonomy" id="536979"/>
    <lineage>
        <taxon>Bacteria</taxon>
        <taxon>Pseudomonadati</taxon>
        <taxon>Bacteroidota</taxon>
        <taxon>Chitinophagia</taxon>
        <taxon>Chitinophagales</taxon>
        <taxon>Chitinophagaceae</taxon>
        <taxon>Chitinophaga</taxon>
    </lineage>
</organism>
<dbReference type="STRING" id="536979.SAMN04488055_2054"/>
<name>A0A1N6F6X5_9BACT</name>
<accession>A0A1N6F6X5</accession>
<sequence length="136" mass="15622">MRALRILATDEAVDLIIQLSMQYGLLMFHMNELGEPECTIDGRTKLSSRDTCIGEVAGCLFFMNKRKYESSKHTQLILDVEKGKENGLSLERALGLRFLVRSRLFTAEELEELEGMDEGPEMRMFSYIFGYGLQWV</sequence>
<reference evidence="2" key="1">
    <citation type="submission" date="2016-11" db="EMBL/GenBank/DDBJ databases">
        <authorList>
            <person name="Varghese N."/>
            <person name="Submissions S."/>
        </authorList>
    </citation>
    <scope>NUCLEOTIDE SEQUENCE [LARGE SCALE GENOMIC DNA]</scope>
    <source>
        <strain evidence="2">DSM 24787</strain>
    </source>
</reference>
<dbReference type="RefSeq" id="WP_074239145.1">
    <property type="nucleotide sequence ID" value="NZ_FSRA01000001.1"/>
</dbReference>
<keyword evidence="2" id="KW-1185">Reference proteome</keyword>
<dbReference type="Proteomes" id="UP000185003">
    <property type="component" value="Unassembled WGS sequence"/>
</dbReference>
<protein>
    <submittedName>
        <fullName evidence="1">Uncharacterized protein</fullName>
    </submittedName>
</protein>
<evidence type="ECO:0000313" key="2">
    <source>
        <dbReference type="Proteomes" id="UP000185003"/>
    </source>
</evidence>
<dbReference type="AlphaFoldDB" id="A0A1N6F6X5"/>
<dbReference type="Pfam" id="PF05610">
    <property type="entry name" value="DUF779"/>
    <property type="match status" value="1"/>
</dbReference>
<evidence type="ECO:0000313" key="1">
    <source>
        <dbReference type="EMBL" id="SIN91058.1"/>
    </source>
</evidence>
<proteinExistence type="predicted"/>